<dbReference type="PANTHER" id="PTHR43065">
    <property type="entry name" value="SENSOR HISTIDINE KINASE"/>
    <property type="match status" value="1"/>
</dbReference>
<evidence type="ECO:0000256" key="5">
    <source>
        <dbReference type="SAM" id="Coils"/>
    </source>
</evidence>
<dbReference type="NCBIfam" id="TIGR00229">
    <property type="entry name" value="sensory_box"/>
    <property type="match status" value="1"/>
</dbReference>
<dbReference type="InterPro" id="IPR054327">
    <property type="entry name" value="His-kinase-like_sensor"/>
</dbReference>
<keyword evidence="5" id="KW-0175">Coiled coil</keyword>
<evidence type="ECO:0000259" key="7">
    <source>
        <dbReference type="PROSITE" id="PS50110"/>
    </source>
</evidence>
<feature type="modified residue" description="4-aspartylphosphate" evidence="4">
    <location>
        <position position="784"/>
    </location>
</feature>
<dbReference type="InterPro" id="IPR000014">
    <property type="entry name" value="PAS"/>
</dbReference>
<dbReference type="PRINTS" id="PR00344">
    <property type="entry name" value="BCTRLSENSOR"/>
</dbReference>
<dbReference type="Pfam" id="PF00072">
    <property type="entry name" value="Response_reg"/>
    <property type="match status" value="1"/>
</dbReference>
<dbReference type="InterPro" id="IPR035965">
    <property type="entry name" value="PAS-like_dom_sf"/>
</dbReference>
<feature type="coiled-coil region" evidence="5">
    <location>
        <begin position="327"/>
        <end position="354"/>
    </location>
</feature>
<evidence type="ECO:0000256" key="3">
    <source>
        <dbReference type="ARBA" id="ARBA00022553"/>
    </source>
</evidence>
<organism evidence="9 10">
    <name type="scientific">Skermanella stibiiresistens SB22</name>
    <dbReference type="NCBI Taxonomy" id="1385369"/>
    <lineage>
        <taxon>Bacteria</taxon>
        <taxon>Pseudomonadati</taxon>
        <taxon>Pseudomonadota</taxon>
        <taxon>Alphaproteobacteria</taxon>
        <taxon>Rhodospirillales</taxon>
        <taxon>Azospirillaceae</taxon>
        <taxon>Skermanella</taxon>
    </lineage>
</organism>
<evidence type="ECO:0000256" key="2">
    <source>
        <dbReference type="ARBA" id="ARBA00012438"/>
    </source>
</evidence>
<evidence type="ECO:0000256" key="4">
    <source>
        <dbReference type="PROSITE-ProRule" id="PRU00169"/>
    </source>
</evidence>
<keyword evidence="10" id="KW-1185">Reference proteome</keyword>
<dbReference type="SUPFAM" id="SSF52172">
    <property type="entry name" value="CheY-like"/>
    <property type="match status" value="1"/>
</dbReference>
<comment type="caution">
    <text evidence="9">The sequence shown here is derived from an EMBL/GenBank/DDBJ whole genome shotgun (WGS) entry which is preliminary data.</text>
</comment>
<evidence type="ECO:0000313" key="9">
    <source>
        <dbReference type="EMBL" id="EWY38895.1"/>
    </source>
</evidence>
<dbReference type="SUPFAM" id="SSF55785">
    <property type="entry name" value="PYP-like sensor domain (PAS domain)"/>
    <property type="match status" value="1"/>
</dbReference>
<dbReference type="PROSITE" id="PS50110">
    <property type="entry name" value="RESPONSE_REGULATORY"/>
    <property type="match status" value="1"/>
</dbReference>
<dbReference type="Gene3D" id="3.40.50.2300">
    <property type="match status" value="1"/>
</dbReference>
<evidence type="ECO:0000313" key="10">
    <source>
        <dbReference type="Proteomes" id="UP000019486"/>
    </source>
</evidence>
<dbReference type="InterPro" id="IPR036097">
    <property type="entry name" value="HisK_dim/P_sf"/>
</dbReference>
<dbReference type="GO" id="GO:0000155">
    <property type="term" value="F:phosphorelay sensor kinase activity"/>
    <property type="evidence" value="ECO:0007669"/>
    <property type="project" value="InterPro"/>
</dbReference>
<evidence type="ECO:0000259" key="6">
    <source>
        <dbReference type="PROSITE" id="PS50109"/>
    </source>
</evidence>
<dbReference type="SMART" id="SM00388">
    <property type="entry name" value="HisKA"/>
    <property type="match status" value="1"/>
</dbReference>
<dbReference type="CDD" id="cd12915">
    <property type="entry name" value="PDC2_DGC_like"/>
    <property type="match status" value="1"/>
</dbReference>
<accession>W9GY88</accession>
<dbReference type="Proteomes" id="UP000019486">
    <property type="component" value="Unassembled WGS sequence"/>
</dbReference>
<reference evidence="9 10" key="1">
    <citation type="submission" date="2013-08" db="EMBL/GenBank/DDBJ databases">
        <title>The genome sequence of Skermanella stibiiresistens.</title>
        <authorList>
            <person name="Zhu W."/>
            <person name="Wang G."/>
        </authorList>
    </citation>
    <scope>NUCLEOTIDE SEQUENCE [LARGE SCALE GENOMIC DNA]</scope>
    <source>
        <strain evidence="9 10">SB22</strain>
    </source>
</reference>
<dbReference type="PROSITE" id="PS50113">
    <property type="entry name" value="PAC"/>
    <property type="match status" value="1"/>
</dbReference>
<dbReference type="CDD" id="cd00082">
    <property type="entry name" value="HisKA"/>
    <property type="match status" value="1"/>
</dbReference>
<keyword evidence="3 4" id="KW-0597">Phosphoprotein</keyword>
<dbReference type="Pfam" id="PF08448">
    <property type="entry name" value="PAS_4"/>
    <property type="match status" value="1"/>
</dbReference>
<dbReference type="PROSITE" id="PS50109">
    <property type="entry name" value="HIS_KIN"/>
    <property type="match status" value="1"/>
</dbReference>
<name>W9GY88_9PROT</name>
<dbReference type="SMART" id="SM00091">
    <property type="entry name" value="PAS"/>
    <property type="match status" value="1"/>
</dbReference>
<dbReference type="SUPFAM" id="SSF47384">
    <property type="entry name" value="Homodimeric domain of signal transducing histidine kinase"/>
    <property type="match status" value="1"/>
</dbReference>
<dbReference type="Gene3D" id="3.30.450.20">
    <property type="entry name" value="PAS domain"/>
    <property type="match status" value="3"/>
</dbReference>
<sequence length="870" mass="94932">MPRRMDLLIMTMSAFFALSVIGIRVASLWSEYGREIGRAESASRDLARVTEEYIGRVFETNDLIASEVVRYVRQQGGVEQVRNRLEPHRYLADLSRRTGGSQIFVVDSAGVPSILTTRFPAPDGDYTDRDWMKVHVAGADRHIGEALVGRISGEIVFSYSRSIRAADGLLDGVVHISMRPSFFEQVPDTSDFGSGVQLTVWNPEGRVIARTGMSVADIGLAYRDHPALQVMFDGDTGTFRAPSPFDDSDRIFSFRRHNQWPIIVSASVPVSSALVPFRDSVRQALWQVALVLTGLAALTAVALRLNRNERAAREALSRSNAALVRSGRDLQNRIEDRARELAEANDRRREDEERFRGVFNAMFQFIALLKPDGTVIEVNRAVLDFCGVDSAEIRNHHLWETPWWHRGDDGVERLRQAVATAITGKFVRYEAEVTGAGGRRVLIDFSLNAVTDARGRVILLVAEGRDISDLKVAQAKLHEAQKLEMLGQLTGGVAHDFNNLLMVILSNLDLLRKRLPDDERLCQFADSAVQAAERGTTLTQRLLAFARRQDLRPEVIDLADLVTGMKDLVERSVGVGIQTIFDLPKGLPSVRVDANQLELALLNLVLNAKDAMPEGGILTISLRHLPGDRDDESLPRAGHVALSVADSGRGMDERTAKACIEPFFTTKEPGKGSGLGLSMVHGLAEQSGGWLRILTNPGMGTRISIGLPAAGTVMAIKPLLGAAGAEPVRLPSCRILLVEDDVLVGMGAEAVLSDMGHTVTLAHDGPHALEILSRGSAFDLVITDYAMPGMTGTELIDEIRARNPDLPIVLASGYADLPDGEVPDGVARLCKPYRPHDLVTALSSLLMPTASVGQSVGASNVVRLLRDPRA</sequence>
<feature type="domain" description="PAC" evidence="8">
    <location>
        <begin position="427"/>
        <end position="479"/>
    </location>
</feature>
<dbReference type="InterPro" id="IPR000700">
    <property type="entry name" value="PAS-assoc_C"/>
</dbReference>
<protein>
    <recommendedName>
        <fullName evidence="2">histidine kinase</fullName>
        <ecNumber evidence="2">2.7.13.3</ecNumber>
    </recommendedName>
</protein>
<gene>
    <name evidence="9" type="ORF">N825_10455</name>
</gene>
<dbReference type="InterPro" id="IPR013656">
    <property type="entry name" value="PAS_4"/>
</dbReference>
<dbReference type="InterPro" id="IPR001789">
    <property type="entry name" value="Sig_transdc_resp-reg_receiver"/>
</dbReference>
<dbReference type="SUPFAM" id="SSF55874">
    <property type="entry name" value="ATPase domain of HSP90 chaperone/DNA topoisomerase II/histidine kinase"/>
    <property type="match status" value="1"/>
</dbReference>
<dbReference type="STRING" id="1385369.N825_10455"/>
<dbReference type="CDD" id="cd00130">
    <property type="entry name" value="PAS"/>
    <property type="match status" value="1"/>
</dbReference>
<dbReference type="SMART" id="SM00387">
    <property type="entry name" value="HATPase_c"/>
    <property type="match status" value="1"/>
</dbReference>
<dbReference type="InterPro" id="IPR004358">
    <property type="entry name" value="Sig_transdc_His_kin-like_C"/>
</dbReference>
<dbReference type="InterPro" id="IPR036890">
    <property type="entry name" value="HATPase_C_sf"/>
</dbReference>
<dbReference type="CDD" id="cd12914">
    <property type="entry name" value="PDC1_DGC_like"/>
    <property type="match status" value="1"/>
</dbReference>
<dbReference type="PATRIC" id="fig|1385369.3.peg.4075"/>
<feature type="domain" description="Histidine kinase" evidence="6">
    <location>
        <begin position="492"/>
        <end position="711"/>
    </location>
</feature>
<proteinExistence type="predicted"/>
<dbReference type="OrthoDB" id="9796100at2"/>
<dbReference type="AlphaFoldDB" id="W9GY88"/>
<dbReference type="InterPro" id="IPR003594">
    <property type="entry name" value="HATPase_dom"/>
</dbReference>
<dbReference type="Pfam" id="PF00512">
    <property type="entry name" value="HisKA"/>
    <property type="match status" value="1"/>
</dbReference>
<comment type="catalytic activity">
    <reaction evidence="1">
        <text>ATP + protein L-histidine = ADP + protein N-phospho-L-histidine.</text>
        <dbReference type="EC" id="2.7.13.3"/>
    </reaction>
</comment>
<dbReference type="EC" id="2.7.13.3" evidence="2"/>
<dbReference type="EMBL" id="AVFL01000015">
    <property type="protein sequence ID" value="EWY38895.1"/>
    <property type="molecule type" value="Genomic_DNA"/>
</dbReference>
<dbReference type="Gene3D" id="1.10.287.130">
    <property type="match status" value="1"/>
</dbReference>
<evidence type="ECO:0000259" key="8">
    <source>
        <dbReference type="PROSITE" id="PS50113"/>
    </source>
</evidence>
<dbReference type="SMART" id="SM00448">
    <property type="entry name" value="REC"/>
    <property type="match status" value="1"/>
</dbReference>
<evidence type="ECO:0000256" key="1">
    <source>
        <dbReference type="ARBA" id="ARBA00000085"/>
    </source>
</evidence>
<dbReference type="InterPro" id="IPR005467">
    <property type="entry name" value="His_kinase_dom"/>
</dbReference>
<dbReference type="PANTHER" id="PTHR43065:SF49">
    <property type="entry name" value="HISTIDINE KINASE"/>
    <property type="match status" value="1"/>
</dbReference>
<dbReference type="Pfam" id="PF02518">
    <property type="entry name" value="HATPase_c"/>
    <property type="match status" value="1"/>
</dbReference>
<dbReference type="Pfam" id="PF22588">
    <property type="entry name" value="dCache_1_like"/>
    <property type="match status" value="1"/>
</dbReference>
<dbReference type="InterPro" id="IPR011006">
    <property type="entry name" value="CheY-like_superfamily"/>
</dbReference>
<dbReference type="Gene3D" id="3.30.565.10">
    <property type="entry name" value="Histidine kinase-like ATPase, C-terminal domain"/>
    <property type="match status" value="1"/>
</dbReference>
<feature type="domain" description="Response regulatory" evidence="7">
    <location>
        <begin position="734"/>
        <end position="846"/>
    </location>
</feature>
<dbReference type="InterPro" id="IPR003661">
    <property type="entry name" value="HisK_dim/P_dom"/>
</dbReference>